<comment type="similarity">
    <text evidence="1">Belongs to the APC10 family.</text>
</comment>
<evidence type="ECO:0000259" key="7">
    <source>
        <dbReference type="PROSITE" id="PS51284"/>
    </source>
</evidence>
<evidence type="ECO:0000256" key="1">
    <source>
        <dbReference type="ARBA" id="ARBA00006762"/>
    </source>
</evidence>
<dbReference type="InterPro" id="IPR004939">
    <property type="entry name" value="APC_su10/DOC_dom"/>
</dbReference>
<protein>
    <recommendedName>
        <fullName evidence="2">Anaphase-promoting complex subunit 10</fullName>
    </recommendedName>
</protein>
<keyword evidence="5" id="KW-0833">Ubl conjugation pathway</keyword>
<feature type="domain" description="DOC" evidence="7">
    <location>
        <begin position="15"/>
        <end position="199"/>
    </location>
</feature>
<dbReference type="EMBL" id="CAJGYM010000139">
    <property type="protein sequence ID" value="CAD6198802.1"/>
    <property type="molecule type" value="Genomic_DNA"/>
</dbReference>
<dbReference type="GO" id="GO:0051301">
    <property type="term" value="P:cell division"/>
    <property type="evidence" value="ECO:0007669"/>
    <property type="project" value="UniProtKB-KW"/>
</dbReference>
<name>A0A8S1HSL3_9PELO</name>
<evidence type="ECO:0000256" key="3">
    <source>
        <dbReference type="ARBA" id="ARBA00022618"/>
    </source>
</evidence>
<organism evidence="8 9">
    <name type="scientific">Caenorhabditis auriculariae</name>
    <dbReference type="NCBI Taxonomy" id="2777116"/>
    <lineage>
        <taxon>Eukaryota</taxon>
        <taxon>Metazoa</taxon>
        <taxon>Ecdysozoa</taxon>
        <taxon>Nematoda</taxon>
        <taxon>Chromadorea</taxon>
        <taxon>Rhabditida</taxon>
        <taxon>Rhabditina</taxon>
        <taxon>Rhabditomorpha</taxon>
        <taxon>Rhabditoidea</taxon>
        <taxon>Rhabditidae</taxon>
        <taxon>Peloderinae</taxon>
        <taxon>Caenorhabditis</taxon>
    </lineage>
</organism>
<evidence type="ECO:0000256" key="5">
    <source>
        <dbReference type="ARBA" id="ARBA00022786"/>
    </source>
</evidence>
<dbReference type="SUPFAM" id="SSF49785">
    <property type="entry name" value="Galactose-binding domain-like"/>
    <property type="match status" value="1"/>
</dbReference>
<dbReference type="Gene3D" id="2.60.120.260">
    <property type="entry name" value="Galactose-binding domain-like"/>
    <property type="match status" value="1"/>
</dbReference>
<evidence type="ECO:0000313" key="9">
    <source>
        <dbReference type="Proteomes" id="UP000835052"/>
    </source>
</evidence>
<reference evidence="8" key="1">
    <citation type="submission" date="2020-10" db="EMBL/GenBank/DDBJ databases">
        <authorList>
            <person name="Kikuchi T."/>
        </authorList>
    </citation>
    <scope>NUCLEOTIDE SEQUENCE</scope>
    <source>
        <strain evidence="8">NKZ352</strain>
    </source>
</reference>
<dbReference type="Pfam" id="PF03256">
    <property type="entry name" value="ANAPC10"/>
    <property type="match status" value="1"/>
</dbReference>
<keyword evidence="9" id="KW-1185">Reference proteome</keyword>
<dbReference type="CDD" id="cd08366">
    <property type="entry name" value="APC10"/>
    <property type="match status" value="1"/>
</dbReference>
<evidence type="ECO:0000313" key="8">
    <source>
        <dbReference type="EMBL" id="CAD6198802.1"/>
    </source>
</evidence>
<dbReference type="InterPro" id="IPR008979">
    <property type="entry name" value="Galactose-bd-like_sf"/>
</dbReference>
<dbReference type="PROSITE" id="PS51284">
    <property type="entry name" value="DOC"/>
    <property type="match status" value="1"/>
</dbReference>
<accession>A0A8S1HSL3</accession>
<proteinExistence type="inferred from homology"/>
<keyword evidence="3" id="KW-0132">Cell division</keyword>
<sequence length="213" mass="24279">MTDAGYEEMSQAEILTGSVGWQRSLPANIKFRDKPMRDISDLAVWTLSSCKPGYGVHELLNDSVDKYWQSDGPQPHTVTVEFQRKTDVSFLFLYLDYKNDESYTPSKIVVKTGSSLQTLENTVSVTFHEPSGWQRIDLRDSNIDPARVMVVHLQVVQNHQNGRDTHIRHIRVTGPSTSRFCAEARLIAGDPIRDFKTENFDMKQIMLSAMSIR</sequence>
<comment type="caution">
    <text evidence="8">The sequence shown here is derived from an EMBL/GenBank/DDBJ whole genome shotgun (WGS) entry which is preliminary data.</text>
</comment>
<keyword evidence="6" id="KW-0131">Cell cycle</keyword>
<dbReference type="GO" id="GO:0031145">
    <property type="term" value="P:anaphase-promoting complex-dependent catabolic process"/>
    <property type="evidence" value="ECO:0007669"/>
    <property type="project" value="InterPro"/>
</dbReference>
<keyword evidence="4" id="KW-0498">Mitosis</keyword>
<dbReference type="PANTHER" id="PTHR12936">
    <property type="entry name" value="ANAPHASE-PROMOTING COMPLEX 10"/>
    <property type="match status" value="1"/>
</dbReference>
<dbReference type="PANTHER" id="PTHR12936:SF0">
    <property type="entry name" value="ANAPHASE-PROMOTING COMPLEX SUBUNIT 10"/>
    <property type="match status" value="1"/>
</dbReference>
<gene>
    <name evidence="8" type="ORF">CAUJ_LOCUS14708</name>
</gene>
<evidence type="ECO:0000256" key="6">
    <source>
        <dbReference type="ARBA" id="ARBA00023306"/>
    </source>
</evidence>
<dbReference type="SMART" id="SM01337">
    <property type="entry name" value="APC10"/>
    <property type="match status" value="1"/>
</dbReference>
<dbReference type="InterPro" id="IPR016901">
    <property type="entry name" value="APC10/Doc1"/>
</dbReference>
<dbReference type="GO" id="GO:0005680">
    <property type="term" value="C:anaphase-promoting complex"/>
    <property type="evidence" value="ECO:0007669"/>
    <property type="project" value="InterPro"/>
</dbReference>
<evidence type="ECO:0000256" key="2">
    <source>
        <dbReference type="ARBA" id="ARBA00013927"/>
    </source>
</evidence>
<dbReference type="Proteomes" id="UP000835052">
    <property type="component" value="Unassembled WGS sequence"/>
</dbReference>
<dbReference type="OrthoDB" id="24948at2759"/>
<dbReference type="AlphaFoldDB" id="A0A8S1HSL3"/>
<dbReference type="GO" id="GO:0070979">
    <property type="term" value="P:protein K11-linked ubiquitination"/>
    <property type="evidence" value="ECO:0007669"/>
    <property type="project" value="TreeGrafter"/>
</dbReference>
<evidence type="ECO:0000256" key="4">
    <source>
        <dbReference type="ARBA" id="ARBA00022776"/>
    </source>
</evidence>